<dbReference type="InterPro" id="IPR036116">
    <property type="entry name" value="FN3_sf"/>
</dbReference>
<evidence type="ECO:0000259" key="6">
    <source>
        <dbReference type="PROSITE" id="PS50853"/>
    </source>
</evidence>
<evidence type="ECO:0000313" key="8">
    <source>
        <dbReference type="Proteomes" id="UP001228636"/>
    </source>
</evidence>
<dbReference type="CDD" id="cd00063">
    <property type="entry name" value="FN3"/>
    <property type="match status" value="2"/>
</dbReference>
<dbReference type="Pfam" id="PF00932">
    <property type="entry name" value="LTD"/>
    <property type="match status" value="1"/>
</dbReference>
<dbReference type="InterPro" id="IPR007346">
    <property type="entry name" value="Endonuclease-I"/>
</dbReference>
<evidence type="ECO:0000256" key="4">
    <source>
        <dbReference type="ARBA" id="ARBA00022801"/>
    </source>
</evidence>
<evidence type="ECO:0000256" key="2">
    <source>
        <dbReference type="ARBA" id="ARBA00022722"/>
    </source>
</evidence>
<organism evidence="7 8">
    <name type="scientific">Polaribacter sejongensis</name>
    <dbReference type="NCBI Taxonomy" id="985043"/>
    <lineage>
        <taxon>Bacteria</taxon>
        <taxon>Pseudomonadati</taxon>
        <taxon>Bacteroidota</taxon>
        <taxon>Flavobacteriia</taxon>
        <taxon>Flavobacteriales</taxon>
        <taxon>Flavobacteriaceae</taxon>
    </lineage>
</organism>
<feature type="signal peptide" evidence="5">
    <location>
        <begin position="1"/>
        <end position="18"/>
    </location>
</feature>
<evidence type="ECO:0000256" key="5">
    <source>
        <dbReference type="SAM" id="SignalP"/>
    </source>
</evidence>
<dbReference type="InterPro" id="IPR003961">
    <property type="entry name" value="FN3_dom"/>
</dbReference>
<dbReference type="RefSeq" id="WP_261973760.1">
    <property type="nucleotide sequence ID" value="NZ_CP103460.1"/>
</dbReference>
<comment type="caution">
    <text evidence="7">The sequence shown here is derived from an EMBL/GenBank/DDBJ whole genome shotgun (WGS) entry which is preliminary data.</text>
</comment>
<dbReference type="Pfam" id="PF04231">
    <property type="entry name" value="Endonuclease_1"/>
    <property type="match status" value="1"/>
</dbReference>
<dbReference type="PROSITE" id="PS50853">
    <property type="entry name" value="FN3"/>
    <property type="match status" value="2"/>
</dbReference>
<feature type="domain" description="Fibronectin type-III" evidence="6">
    <location>
        <begin position="271"/>
        <end position="356"/>
    </location>
</feature>
<dbReference type="NCBIfam" id="TIGR04183">
    <property type="entry name" value="Por_Secre_tail"/>
    <property type="match status" value="1"/>
</dbReference>
<keyword evidence="4" id="KW-0378">Hydrolase</keyword>
<name>A0AAJ1QX34_9FLAO</name>
<protein>
    <submittedName>
        <fullName evidence="7">Endonuclease</fullName>
    </submittedName>
</protein>
<gene>
    <name evidence="7" type="ORF">QWY81_09245</name>
</gene>
<dbReference type="PANTHER" id="PTHR33607:SF2">
    <property type="entry name" value="ENDONUCLEASE-1"/>
    <property type="match status" value="1"/>
</dbReference>
<evidence type="ECO:0000313" key="7">
    <source>
        <dbReference type="EMBL" id="MDN3619637.1"/>
    </source>
</evidence>
<dbReference type="SUPFAM" id="SSF49265">
    <property type="entry name" value="Fibronectin type III"/>
    <property type="match status" value="1"/>
</dbReference>
<keyword evidence="3 5" id="KW-0732">Signal</keyword>
<dbReference type="GO" id="GO:0004519">
    <property type="term" value="F:endonuclease activity"/>
    <property type="evidence" value="ECO:0007669"/>
    <property type="project" value="UniProtKB-KW"/>
</dbReference>
<accession>A0AAJ1QX34</accession>
<dbReference type="Proteomes" id="UP001228636">
    <property type="component" value="Unassembled WGS sequence"/>
</dbReference>
<feature type="domain" description="Fibronectin type-III" evidence="6">
    <location>
        <begin position="362"/>
        <end position="447"/>
    </location>
</feature>
<dbReference type="InterPro" id="IPR013783">
    <property type="entry name" value="Ig-like_fold"/>
</dbReference>
<dbReference type="InterPro" id="IPR044925">
    <property type="entry name" value="His-Me_finger_sf"/>
</dbReference>
<keyword evidence="7" id="KW-0255">Endonuclease</keyword>
<dbReference type="SUPFAM" id="SSF54060">
    <property type="entry name" value="His-Me finger endonucleases"/>
    <property type="match status" value="1"/>
</dbReference>
<evidence type="ECO:0000256" key="1">
    <source>
        <dbReference type="ARBA" id="ARBA00006429"/>
    </source>
</evidence>
<dbReference type="InterPro" id="IPR001322">
    <property type="entry name" value="Lamin_tail_dom"/>
</dbReference>
<comment type="similarity">
    <text evidence="1">Belongs to the EndA/NucM nuclease family.</text>
</comment>
<dbReference type="EMBL" id="JAUFQH010000007">
    <property type="protein sequence ID" value="MDN3619637.1"/>
    <property type="molecule type" value="Genomic_DNA"/>
</dbReference>
<reference evidence="7 8" key="1">
    <citation type="journal article" date="2014" name="Int. J. Syst. Evol. Microbiol.">
        <title>Complete genome sequence of Corynebacterium casei LMG S-19264T (=DSM 44701T), isolated from a smear-ripened cheese.</title>
        <authorList>
            <consortium name="US DOE Joint Genome Institute (JGI-PGF)"/>
            <person name="Walter F."/>
            <person name="Albersmeier A."/>
            <person name="Kalinowski J."/>
            <person name="Ruckert C."/>
        </authorList>
    </citation>
    <scope>NUCLEOTIDE SEQUENCE [LARGE SCALE GENOMIC DNA]</scope>
    <source>
        <strain evidence="7 8">CECT 8670</strain>
    </source>
</reference>
<dbReference type="Gene3D" id="2.60.40.10">
    <property type="entry name" value="Immunoglobulins"/>
    <property type="match status" value="2"/>
</dbReference>
<keyword evidence="2" id="KW-0540">Nuclease</keyword>
<dbReference type="Pfam" id="PF00041">
    <property type="entry name" value="fn3"/>
    <property type="match status" value="2"/>
</dbReference>
<dbReference type="AlphaFoldDB" id="A0AAJ1QX34"/>
<sequence>MKKNLLLLLLFLTTIISAQEQYYNGVNLNQEGLALKEELANKTIAAHTNILSYGWPALQATDVNPENDQEVLLIYGYTDSTTGTTSRRRGIDDHGGDSDEWNREHVYAKSLGTPNLGTSGPGADGHHLRPSDVGFNSQRGSLKFADGSGNAGTVSGGWYPGDEWKGDVARIMMYMYIRYADQCKPTGVGIGSTASTPDDMIDLFLEWNVEDPVSDFERQRNTYHDSREQYAQGNRNPFIDNAYLATRIWGGDAAVDSWGIYTSNDDKAPTVPTNVVLNNITTSTIDATWSASTDNEAVTKYEVYANEDLNGETATTSYTLTNLNPNTTYAITVLAKDIANNGSAQSTAVNATTLTDNTPPTIPTNVTISNISGTSFKVNWNASTDDTAVTGYEVYLDGVFNGTTTNTNYTITGLTISTTYSATVLAKDAADNKSAQSTSVSQTTTDGSAVANELFFSEYVEGGNYRKAIEIVNLTGSVVDLSIYSIARQSKGSWETPLALSGFSLSTDDVFVITNSFTENEKLKEESDLGIPNQTPMTFNGDDRIGLFKNGNLIDIIGDLDGTSNFAKDVTLRRLLSVTNPNTTYTTSEWEELPKDTVDGIGIYNSATADVDSSIFNSFKMYPNPTDGNAVYFKITESAEVNIYNVLGKLIKKAAINTNNNSIDTSNLAKGIYLVKINSENQSITKKLIKN</sequence>
<evidence type="ECO:0000256" key="3">
    <source>
        <dbReference type="ARBA" id="ARBA00022729"/>
    </source>
</evidence>
<dbReference type="PANTHER" id="PTHR33607">
    <property type="entry name" value="ENDONUCLEASE-1"/>
    <property type="match status" value="1"/>
</dbReference>
<dbReference type="SMART" id="SM00060">
    <property type="entry name" value="FN3"/>
    <property type="match status" value="2"/>
</dbReference>
<dbReference type="InterPro" id="IPR026444">
    <property type="entry name" value="Secre_tail"/>
</dbReference>
<feature type="chain" id="PRO_5042509003" evidence="5">
    <location>
        <begin position="19"/>
        <end position="691"/>
    </location>
</feature>
<dbReference type="Pfam" id="PF18962">
    <property type="entry name" value="Por_Secre_tail"/>
    <property type="match status" value="1"/>
</dbReference>
<dbReference type="GO" id="GO:0016787">
    <property type="term" value="F:hydrolase activity"/>
    <property type="evidence" value="ECO:0007669"/>
    <property type="project" value="UniProtKB-KW"/>
</dbReference>
<proteinExistence type="inferred from homology"/>